<dbReference type="RefSeq" id="WP_263252500.1">
    <property type="nucleotide sequence ID" value="NZ_BAABLT010000001.1"/>
</dbReference>
<evidence type="ECO:0000256" key="1">
    <source>
        <dbReference type="ARBA" id="ARBA00004651"/>
    </source>
</evidence>
<sequence>MRLRLIVGARSVELAVPTEVPFADLLPAVLRHAGQDLADQGVEHEGWVLQRFGHPPLDENRTAAELGLTDGETVHMRPRAEALPEIDFDDLVDGIAGQIRARPDRWNDRLTRWTLLAFAGLALLLGWTALAVAENALLSTVAAGAGALGLVALAGVAARAKSATITATVLAVAAVGFAALSGWFLPLAVHPAAPPAAGLVCGSVLALLVSVLALFGVADATLFFVPLLLPAAVLTAVLLLGFAFALRADQCAALGIALCLVAMSFVPTLSFRLAGFKLPDLPSGADELDEDTEPVPYREVVDRSQVAARYIAALTIALTALTIALVGVAISSWQLWQALFVGVAALLLLLRARSFDGRWARWSVLVGGGCGVAACWVWLLVGTDPLVRLAVLFPTAVALAFVLVLCSRSLPGTKLRPYWGRAVDIVEVLVAVALVPLLLAVLDVYEFVQGLAG</sequence>
<name>A0ABW3FPK9_9PSEU</name>
<evidence type="ECO:0000313" key="9">
    <source>
        <dbReference type="EMBL" id="MFD0919612.1"/>
    </source>
</evidence>
<evidence type="ECO:0000256" key="4">
    <source>
        <dbReference type="ARBA" id="ARBA00022692"/>
    </source>
</evidence>
<dbReference type="InterPro" id="IPR024962">
    <property type="entry name" value="YukD-like"/>
</dbReference>
<reference evidence="10" key="1">
    <citation type="journal article" date="2019" name="Int. J. Syst. Evol. Microbiol.">
        <title>The Global Catalogue of Microorganisms (GCM) 10K type strain sequencing project: providing services to taxonomists for standard genome sequencing and annotation.</title>
        <authorList>
            <consortium name="The Broad Institute Genomics Platform"/>
            <consortium name="The Broad Institute Genome Sequencing Center for Infectious Disease"/>
            <person name="Wu L."/>
            <person name="Ma J."/>
        </authorList>
    </citation>
    <scope>NUCLEOTIDE SEQUENCE [LARGE SCALE GENOMIC DNA]</scope>
    <source>
        <strain evidence="10">CCUG 56401</strain>
    </source>
</reference>
<evidence type="ECO:0000313" key="10">
    <source>
        <dbReference type="Proteomes" id="UP001597018"/>
    </source>
</evidence>
<feature type="transmembrane region" description="Helical" evidence="7">
    <location>
        <begin position="333"/>
        <end position="350"/>
    </location>
</feature>
<protein>
    <submittedName>
        <fullName evidence="9">Type VII secretion integral membrane protein EccD</fullName>
    </submittedName>
</protein>
<feature type="transmembrane region" description="Helical" evidence="7">
    <location>
        <begin position="136"/>
        <end position="158"/>
    </location>
</feature>
<dbReference type="Proteomes" id="UP001597018">
    <property type="component" value="Unassembled WGS sequence"/>
</dbReference>
<accession>A0ABW3FPK9</accession>
<feature type="transmembrane region" description="Helical" evidence="7">
    <location>
        <begin position="418"/>
        <end position="442"/>
    </location>
</feature>
<feature type="transmembrane region" description="Helical" evidence="7">
    <location>
        <begin position="196"/>
        <end position="215"/>
    </location>
</feature>
<feature type="transmembrane region" description="Helical" evidence="7">
    <location>
        <begin position="165"/>
        <end position="184"/>
    </location>
</feature>
<dbReference type="Pfam" id="PF19053">
    <property type="entry name" value="EccD"/>
    <property type="match status" value="1"/>
</dbReference>
<dbReference type="PIRSF" id="PIRSF017804">
    <property type="entry name" value="Secretion_EccD1"/>
    <property type="match status" value="1"/>
</dbReference>
<dbReference type="InterPro" id="IPR044049">
    <property type="entry name" value="EccD_transm"/>
</dbReference>
<feature type="transmembrane region" description="Helical" evidence="7">
    <location>
        <begin position="307"/>
        <end position="327"/>
    </location>
</feature>
<comment type="similarity">
    <text evidence="2">Belongs to the EccD/Snm4 family.</text>
</comment>
<organism evidence="9 10">
    <name type="scientific">Saccharopolyspora rosea</name>
    <dbReference type="NCBI Taxonomy" id="524884"/>
    <lineage>
        <taxon>Bacteria</taxon>
        <taxon>Bacillati</taxon>
        <taxon>Actinomycetota</taxon>
        <taxon>Actinomycetes</taxon>
        <taxon>Pseudonocardiales</taxon>
        <taxon>Pseudonocardiaceae</taxon>
        <taxon>Saccharopolyspora</taxon>
    </lineage>
</organism>
<evidence type="ECO:0000256" key="7">
    <source>
        <dbReference type="SAM" id="Phobius"/>
    </source>
</evidence>
<dbReference type="EMBL" id="JBHTIW010000003">
    <property type="protein sequence ID" value="MFD0919612.1"/>
    <property type="molecule type" value="Genomic_DNA"/>
</dbReference>
<keyword evidence="3" id="KW-1003">Cell membrane</keyword>
<dbReference type="InterPro" id="IPR006707">
    <property type="entry name" value="T7SS_EccD"/>
</dbReference>
<dbReference type="Gene3D" id="3.10.20.90">
    <property type="entry name" value="Phosphatidylinositol 3-kinase Catalytic Subunit, Chain A, domain 1"/>
    <property type="match status" value="1"/>
</dbReference>
<evidence type="ECO:0000256" key="5">
    <source>
        <dbReference type="ARBA" id="ARBA00022989"/>
    </source>
</evidence>
<feature type="transmembrane region" description="Helical" evidence="7">
    <location>
        <begin position="222"/>
        <end position="246"/>
    </location>
</feature>
<evidence type="ECO:0000259" key="8">
    <source>
        <dbReference type="Pfam" id="PF19053"/>
    </source>
</evidence>
<keyword evidence="5 7" id="KW-1133">Transmembrane helix</keyword>
<feature type="transmembrane region" description="Helical" evidence="7">
    <location>
        <begin position="362"/>
        <end position="381"/>
    </location>
</feature>
<proteinExistence type="inferred from homology"/>
<dbReference type="NCBIfam" id="TIGR03920">
    <property type="entry name" value="T7SS_EccD"/>
    <property type="match status" value="1"/>
</dbReference>
<evidence type="ECO:0000256" key="3">
    <source>
        <dbReference type="ARBA" id="ARBA00022475"/>
    </source>
</evidence>
<dbReference type="Pfam" id="PF08817">
    <property type="entry name" value="YukD"/>
    <property type="match status" value="1"/>
</dbReference>
<keyword evidence="4 7" id="KW-0812">Transmembrane</keyword>
<feature type="transmembrane region" description="Helical" evidence="7">
    <location>
        <begin position="110"/>
        <end position="130"/>
    </location>
</feature>
<keyword evidence="6 7" id="KW-0472">Membrane</keyword>
<comment type="subcellular location">
    <subcellularLocation>
        <location evidence="1">Cell membrane</location>
        <topology evidence="1">Multi-pass membrane protein</topology>
    </subcellularLocation>
</comment>
<feature type="domain" description="EccD-like transmembrane" evidence="8">
    <location>
        <begin position="111"/>
        <end position="451"/>
    </location>
</feature>
<evidence type="ECO:0000256" key="2">
    <source>
        <dbReference type="ARBA" id="ARBA00006162"/>
    </source>
</evidence>
<comment type="caution">
    <text evidence="9">The sequence shown here is derived from an EMBL/GenBank/DDBJ whole genome shotgun (WGS) entry which is preliminary data.</text>
</comment>
<gene>
    <name evidence="9" type="primary">eccD</name>
    <name evidence="9" type="ORF">ACFQ16_07640</name>
</gene>
<evidence type="ECO:0000256" key="6">
    <source>
        <dbReference type="ARBA" id="ARBA00023136"/>
    </source>
</evidence>
<feature type="transmembrane region" description="Helical" evidence="7">
    <location>
        <begin position="387"/>
        <end position="406"/>
    </location>
</feature>
<feature type="transmembrane region" description="Helical" evidence="7">
    <location>
        <begin position="252"/>
        <end position="271"/>
    </location>
</feature>
<keyword evidence="10" id="KW-1185">Reference proteome</keyword>